<dbReference type="InterPro" id="IPR013024">
    <property type="entry name" value="GGCT-like"/>
</dbReference>
<comment type="caution">
    <text evidence="4">The sequence shown here is derived from an EMBL/GenBank/DDBJ whole genome shotgun (WGS) entry which is preliminary data.</text>
</comment>
<dbReference type="PANTHER" id="PTHR12510">
    <property type="entry name" value="TROPONIN C-AKIN-1 PROTEIN"/>
    <property type="match status" value="1"/>
</dbReference>
<sequence length="159" mass="18482">MSFHKVFVYGTLKRGEPNHYWIMDKSKGLSKFVGVAKTVEKYPLIIGTKYNIPFLLDAPGRGHNVVGELYQVDETMLQHLDILEDHPSFYIREIGKVKLTADDTVEDCWIYLIKKFKPEMLAQEHFEDYSSTGAHGLAYRERYLRDKSYDIKQDVFPSA</sequence>
<accession>A0ABQ8TBH4</accession>
<keyword evidence="5" id="KW-1185">Reference proteome</keyword>
<dbReference type="PANTHER" id="PTHR12510:SF4">
    <property type="entry name" value="GAMMA-GLUTAMYLAMINECYCLOTRANSFERASE"/>
    <property type="match status" value="1"/>
</dbReference>
<protein>
    <recommendedName>
        <fullName evidence="2">Gamma-glutamylcyclotransferase family protein</fullName>
    </recommendedName>
</protein>
<proteinExistence type="inferred from homology"/>
<reference evidence="4 5" key="1">
    <citation type="journal article" date="2022" name="Allergy">
        <title>Genome assembly and annotation of Periplaneta americana reveal a comprehensive cockroach allergen profile.</title>
        <authorList>
            <person name="Wang L."/>
            <person name="Xiong Q."/>
            <person name="Saelim N."/>
            <person name="Wang L."/>
            <person name="Nong W."/>
            <person name="Wan A.T."/>
            <person name="Shi M."/>
            <person name="Liu X."/>
            <person name="Cao Q."/>
            <person name="Hui J.H.L."/>
            <person name="Sookrung N."/>
            <person name="Leung T.F."/>
            <person name="Tungtrongchitr A."/>
            <person name="Tsui S.K.W."/>
        </authorList>
    </citation>
    <scope>NUCLEOTIDE SEQUENCE [LARGE SCALE GENOMIC DNA]</scope>
    <source>
        <strain evidence="4">PWHHKU_190912</strain>
    </source>
</reference>
<feature type="domain" description="Gamma-glutamylcyclotransferase AIG2-like" evidence="3">
    <location>
        <begin position="6"/>
        <end position="129"/>
    </location>
</feature>
<dbReference type="InterPro" id="IPR036568">
    <property type="entry name" value="GGCT-like_sf"/>
</dbReference>
<evidence type="ECO:0000259" key="3">
    <source>
        <dbReference type="Pfam" id="PF06094"/>
    </source>
</evidence>
<comment type="similarity">
    <text evidence="1 2">Belongs to the gamma-glutamylcyclotransferase family.</text>
</comment>
<dbReference type="InterPro" id="IPR039126">
    <property type="entry name" value="GGACT"/>
</dbReference>
<dbReference type="EMBL" id="JAJSOF020000013">
    <property type="protein sequence ID" value="KAJ4443890.1"/>
    <property type="molecule type" value="Genomic_DNA"/>
</dbReference>
<gene>
    <name evidence="4" type="ORF">ANN_05677</name>
</gene>
<organism evidence="4 5">
    <name type="scientific">Periplaneta americana</name>
    <name type="common">American cockroach</name>
    <name type="synonym">Blatta americana</name>
    <dbReference type="NCBI Taxonomy" id="6978"/>
    <lineage>
        <taxon>Eukaryota</taxon>
        <taxon>Metazoa</taxon>
        <taxon>Ecdysozoa</taxon>
        <taxon>Arthropoda</taxon>
        <taxon>Hexapoda</taxon>
        <taxon>Insecta</taxon>
        <taxon>Pterygota</taxon>
        <taxon>Neoptera</taxon>
        <taxon>Polyneoptera</taxon>
        <taxon>Dictyoptera</taxon>
        <taxon>Blattodea</taxon>
        <taxon>Blattoidea</taxon>
        <taxon>Blattidae</taxon>
        <taxon>Blattinae</taxon>
        <taxon>Periplaneta</taxon>
    </lineage>
</organism>
<name>A0ABQ8TBH4_PERAM</name>
<evidence type="ECO:0000256" key="2">
    <source>
        <dbReference type="RuleBase" id="RU367036"/>
    </source>
</evidence>
<dbReference type="InterPro" id="IPR009288">
    <property type="entry name" value="AIG2-like_dom"/>
</dbReference>
<evidence type="ECO:0000313" key="5">
    <source>
        <dbReference type="Proteomes" id="UP001148838"/>
    </source>
</evidence>
<dbReference type="Pfam" id="PF06094">
    <property type="entry name" value="GGACT"/>
    <property type="match status" value="1"/>
</dbReference>
<dbReference type="CDD" id="cd06661">
    <property type="entry name" value="GGCT_like"/>
    <property type="match status" value="1"/>
</dbReference>
<evidence type="ECO:0000313" key="4">
    <source>
        <dbReference type="EMBL" id="KAJ4443890.1"/>
    </source>
</evidence>
<dbReference type="Gene3D" id="3.10.490.10">
    <property type="entry name" value="Gamma-glutamyl cyclotransferase-like"/>
    <property type="match status" value="1"/>
</dbReference>
<dbReference type="Proteomes" id="UP001148838">
    <property type="component" value="Unassembled WGS sequence"/>
</dbReference>
<dbReference type="SUPFAM" id="SSF110857">
    <property type="entry name" value="Gamma-glutamyl cyclotransferase-like"/>
    <property type="match status" value="1"/>
</dbReference>
<evidence type="ECO:0000256" key="1">
    <source>
        <dbReference type="ARBA" id="ARBA00008861"/>
    </source>
</evidence>